<evidence type="ECO:0000313" key="1">
    <source>
        <dbReference type="EMBL" id="KAF7825929.1"/>
    </source>
</evidence>
<accession>A0A834TXP7</accession>
<protein>
    <submittedName>
        <fullName evidence="1">Uncharacterized protein</fullName>
    </submittedName>
</protein>
<dbReference type="AlphaFoldDB" id="A0A834TXP7"/>
<keyword evidence="2" id="KW-1185">Reference proteome</keyword>
<reference evidence="1" key="1">
    <citation type="submission" date="2020-09" db="EMBL/GenBank/DDBJ databases">
        <title>Genome-Enabled Discovery of Anthraquinone Biosynthesis in Senna tora.</title>
        <authorList>
            <person name="Kang S.-H."/>
            <person name="Pandey R.P."/>
            <person name="Lee C.-M."/>
            <person name="Sim J.-S."/>
            <person name="Jeong J.-T."/>
            <person name="Choi B.-S."/>
            <person name="Jung M."/>
            <person name="Ginzburg D."/>
            <person name="Zhao K."/>
            <person name="Won S.Y."/>
            <person name="Oh T.-J."/>
            <person name="Yu Y."/>
            <person name="Kim N.-H."/>
            <person name="Lee O.R."/>
            <person name="Lee T.-H."/>
            <person name="Bashyal P."/>
            <person name="Kim T.-S."/>
            <person name="Lee W.-H."/>
            <person name="Kawkins C."/>
            <person name="Kim C.-K."/>
            <person name="Kim J.S."/>
            <person name="Ahn B.O."/>
            <person name="Rhee S.Y."/>
            <person name="Sohng J.K."/>
        </authorList>
    </citation>
    <scope>NUCLEOTIDE SEQUENCE</scope>
    <source>
        <tissue evidence="1">Leaf</tissue>
    </source>
</reference>
<sequence>MEDYNEALESLRNRISRDPIGPLLPPPPPLLRVSNFTGRREVRKSGVKDFDEALDRLRKGISRDKARSATARYEYDVVLPPPLPIPREGNFAADAVAGLACNAHGFGVSLLHSVPAGLEPFLRRDATGDLAMEDYSEALESLRKRISRDPIEPNHLLSRFEGLPPPPIPPWPSLKSAFMVASEYRYDAFPPPTAQPRCTALGG</sequence>
<organism evidence="1 2">
    <name type="scientific">Senna tora</name>
    <dbReference type="NCBI Taxonomy" id="362788"/>
    <lineage>
        <taxon>Eukaryota</taxon>
        <taxon>Viridiplantae</taxon>
        <taxon>Streptophyta</taxon>
        <taxon>Embryophyta</taxon>
        <taxon>Tracheophyta</taxon>
        <taxon>Spermatophyta</taxon>
        <taxon>Magnoliopsida</taxon>
        <taxon>eudicotyledons</taxon>
        <taxon>Gunneridae</taxon>
        <taxon>Pentapetalae</taxon>
        <taxon>rosids</taxon>
        <taxon>fabids</taxon>
        <taxon>Fabales</taxon>
        <taxon>Fabaceae</taxon>
        <taxon>Caesalpinioideae</taxon>
        <taxon>Cassia clade</taxon>
        <taxon>Senna</taxon>
    </lineage>
</organism>
<dbReference type="EMBL" id="JAAIUW010000006">
    <property type="protein sequence ID" value="KAF7825929.1"/>
    <property type="molecule type" value="Genomic_DNA"/>
</dbReference>
<evidence type="ECO:0000313" key="2">
    <source>
        <dbReference type="Proteomes" id="UP000634136"/>
    </source>
</evidence>
<comment type="caution">
    <text evidence="1">The sequence shown here is derived from an EMBL/GenBank/DDBJ whole genome shotgun (WGS) entry which is preliminary data.</text>
</comment>
<proteinExistence type="predicted"/>
<name>A0A834TXP7_9FABA</name>
<dbReference type="Proteomes" id="UP000634136">
    <property type="component" value="Unassembled WGS sequence"/>
</dbReference>
<gene>
    <name evidence="1" type="ORF">G2W53_017093</name>
</gene>